<reference evidence="1" key="1">
    <citation type="journal article" date="2014" name="Front. Microbiol.">
        <title>High frequency of phylogenetically diverse reductive dehalogenase-homologous genes in deep subseafloor sedimentary metagenomes.</title>
        <authorList>
            <person name="Kawai M."/>
            <person name="Futagami T."/>
            <person name="Toyoda A."/>
            <person name="Takaki Y."/>
            <person name="Nishi S."/>
            <person name="Hori S."/>
            <person name="Arai W."/>
            <person name="Tsubouchi T."/>
            <person name="Morono Y."/>
            <person name="Uchiyama I."/>
            <person name="Ito T."/>
            <person name="Fujiyama A."/>
            <person name="Inagaki F."/>
            <person name="Takami H."/>
        </authorList>
    </citation>
    <scope>NUCLEOTIDE SEQUENCE</scope>
    <source>
        <strain evidence="1">Expedition CK06-06</strain>
    </source>
</reference>
<evidence type="ECO:0000313" key="1">
    <source>
        <dbReference type="EMBL" id="GAG53446.1"/>
    </source>
</evidence>
<feature type="non-terminal residue" evidence="1">
    <location>
        <position position="1"/>
    </location>
</feature>
<dbReference type="AlphaFoldDB" id="X0ZZL9"/>
<protein>
    <submittedName>
        <fullName evidence="1">Uncharacterized protein</fullName>
    </submittedName>
</protein>
<sequence length="51" mass="5905">WYTADEGWYRFIELRDDLAPGRHEVEIEVIHGSRPECSGTNFRLATIGIVQ</sequence>
<gene>
    <name evidence="1" type="ORF">S01H1_76274</name>
</gene>
<organism evidence="1">
    <name type="scientific">marine sediment metagenome</name>
    <dbReference type="NCBI Taxonomy" id="412755"/>
    <lineage>
        <taxon>unclassified sequences</taxon>
        <taxon>metagenomes</taxon>
        <taxon>ecological metagenomes</taxon>
    </lineage>
</organism>
<name>X0ZZL9_9ZZZZ</name>
<accession>X0ZZL9</accession>
<dbReference type="EMBL" id="BARS01051174">
    <property type="protein sequence ID" value="GAG53446.1"/>
    <property type="molecule type" value="Genomic_DNA"/>
</dbReference>
<comment type="caution">
    <text evidence="1">The sequence shown here is derived from an EMBL/GenBank/DDBJ whole genome shotgun (WGS) entry which is preliminary data.</text>
</comment>
<proteinExistence type="predicted"/>